<accession>A0A346Y650</accession>
<proteinExistence type="predicted"/>
<keyword evidence="1" id="KW-0614">Plasmid</keyword>
<keyword evidence="2" id="KW-1185">Reference proteome</keyword>
<dbReference type="EMBL" id="CP031166">
    <property type="protein sequence ID" value="AXV09947.1"/>
    <property type="molecule type" value="Genomic_DNA"/>
</dbReference>
<evidence type="ECO:0000313" key="2">
    <source>
        <dbReference type="Proteomes" id="UP000264006"/>
    </source>
</evidence>
<dbReference type="AlphaFoldDB" id="A0A346Y650"/>
<name>A0A346Y650_9ACTN</name>
<protein>
    <submittedName>
        <fullName evidence="1">Uncharacterized protein</fullName>
    </submittedName>
</protein>
<dbReference type="Proteomes" id="UP000264006">
    <property type="component" value="Plasmid pEDY32-46I"/>
</dbReference>
<gene>
    <name evidence="1" type="ORF">DVS28_b0177</name>
</gene>
<geneLocation type="plasmid" evidence="2">
    <name>pedy32-46i</name>
</geneLocation>
<dbReference type="RefSeq" id="WP_114594550.1">
    <property type="nucleotide sequence ID" value="NZ_CP031166.1"/>
</dbReference>
<dbReference type="KEGG" id="euz:DVS28_b0177"/>
<organism evidence="1 2">
    <name type="scientific">Euzebya pacifica</name>
    <dbReference type="NCBI Taxonomy" id="1608957"/>
    <lineage>
        <taxon>Bacteria</taxon>
        <taxon>Bacillati</taxon>
        <taxon>Actinomycetota</taxon>
        <taxon>Nitriliruptoria</taxon>
        <taxon>Euzebyales</taxon>
    </lineage>
</organism>
<sequence>MTATATLTVPAELIGALRTVLGLAHTDVSDGLRDWGQQDCLDCGADDEPCEDHIGDHDLVADIGALLGLLPAETNPATTAVVTATVALNVTIDLENAMPSGVTGQATDAEQGTARWLVASLLGVLGTPGGRITNIDVTTDTTTTLDAAAAVPFAEYVRDLLTLTDECDAPGDHLEWIHSDLFSRARAIWGPRRIVADATVEVALAADQLKRLNGSDFIAGAARDLGGTVTVDVRRIDLH</sequence>
<evidence type="ECO:0000313" key="1">
    <source>
        <dbReference type="EMBL" id="AXV09947.1"/>
    </source>
</evidence>
<reference evidence="1 2" key="1">
    <citation type="submission" date="2018-09" db="EMBL/GenBank/DDBJ databases">
        <title>Complete genome sequence of Euzebya sp. DY32-46 isolated from seawater of Pacific Ocean.</title>
        <authorList>
            <person name="Xu L."/>
            <person name="Wu Y.-H."/>
            <person name="Xu X.-W."/>
        </authorList>
    </citation>
    <scope>NUCLEOTIDE SEQUENCE [LARGE SCALE GENOMIC DNA]</scope>
    <source>
        <strain evidence="1 2">DY32-46</strain>
        <plasmid evidence="2">pedy32-46i</plasmid>
    </source>
</reference>